<name>A0A226GTL7_9FLAO</name>
<organism evidence="12 13">
    <name type="scientific">Flavobacterium hercynium</name>
    <dbReference type="NCBI Taxonomy" id="387094"/>
    <lineage>
        <taxon>Bacteria</taxon>
        <taxon>Pseudomonadati</taxon>
        <taxon>Bacteroidota</taxon>
        <taxon>Flavobacteriia</taxon>
        <taxon>Flavobacteriales</taxon>
        <taxon>Flavobacteriaceae</taxon>
        <taxon>Flavobacterium</taxon>
    </lineage>
</organism>
<evidence type="ECO:0000256" key="3">
    <source>
        <dbReference type="ARBA" id="ARBA00022452"/>
    </source>
</evidence>
<evidence type="ECO:0000256" key="7">
    <source>
        <dbReference type="ARBA" id="ARBA00023237"/>
    </source>
</evidence>
<dbReference type="InterPro" id="IPR036942">
    <property type="entry name" value="Beta-barrel_TonB_sf"/>
</dbReference>
<evidence type="ECO:0000256" key="2">
    <source>
        <dbReference type="ARBA" id="ARBA00022448"/>
    </source>
</evidence>
<dbReference type="InterPro" id="IPR000531">
    <property type="entry name" value="Beta-barrel_TonB"/>
</dbReference>
<evidence type="ECO:0000256" key="6">
    <source>
        <dbReference type="ARBA" id="ARBA00023136"/>
    </source>
</evidence>
<dbReference type="Proteomes" id="UP000198345">
    <property type="component" value="Unassembled WGS sequence"/>
</dbReference>
<keyword evidence="6 8" id="KW-0472">Membrane</keyword>
<comment type="subcellular location">
    <subcellularLocation>
        <location evidence="1 8">Cell outer membrane</location>
        <topology evidence="1 8">Multi-pass membrane protein</topology>
    </subcellularLocation>
</comment>
<evidence type="ECO:0000259" key="11">
    <source>
        <dbReference type="Pfam" id="PF07715"/>
    </source>
</evidence>
<feature type="domain" description="TonB-dependent receptor plug" evidence="11">
    <location>
        <begin position="125"/>
        <end position="262"/>
    </location>
</feature>
<dbReference type="RefSeq" id="WP_089051586.1">
    <property type="nucleotide sequence ID" value="NZ_FXTV01000024.1"/>
</dbReference>
<dbReference type="InterPro" id="IPR039426">
    <property type="entry name" value="TonB-dep_rcpt-like"/>
</dbReference>
<dbReference type="Pfam" id="PF00593">
    <property type="entry name" value="TonB_dep_Rec_b-barrel"/>
    <property type="match status" value="1"/>
</dbReference>
<keyword evidence="4 8" id="KW-0812">Transmembrane</keyword>
<sequence length="1068" mass="116113">MKKLMTNFIHWSANHSAIPLILFLLLTSSYMTAQVKISGIVSDDKGMTIPGANIAVVGSKTSASTDFDGRYTISVPENATLQFSFIGFDSQKIAVAGKTQINVSLVSSSEDLKEVVVIGYGSQKRKDVNGAISSVSAKDIENIKQVSVDQMLQGKAAGVSVTNNSGQPGGAASVRVRGTTSITGTNEPLYVIDGVPISGDATGKSTSGQALAGRDGFSSSGGSGNNAMSPLSMINPNDIESLDILKDASATAIYGSRGANGVVIITTKSGKKGAGRIAYENFTSFATVANKLDVLTLPQYATLKTDLANLWGFQTRQEFSHPELLGSGTNWQKEVYRTAISNSHQLSFSGAKEGTSYYLSGSYLDNEGTIINSGLKRYTVRLNLDSKVKSWLRVGGNLTGGITNEKITVNQSYAGLISNTLLQAPDIPVRNSDGSFAGPPTSEQSVTYYNPVAEALTRENKLVRKNFLGNIYAEAELFKGLKYRIEIAANTEFSENEDFRPSYAWGSQVNVLADLDVRRQNWYSTNIKNLLTYDKTFGKHKFTLLAGQEANDSHWEGLIASAQGFKTNSIHTLNLADVDNNTVTQYKGSASLSSLFARIIYDFNDKYSITASIRQDVSSKFDPTTNNQKGVFNAVSGSWKLSNESFMEGTRQYVDNIKFRVGYGETGNQQIPNNSYSAMLGTQNSGLGSGFLPSNYPNPNLVWESLNQTNFGLDFTLFENKFSASFDLYDKKSKGFLFKVPLPLYLTGDNTPEGNGQYGGVGAPYSNLGTMSNKGYDITVGYDMRSAGNFNWSTSLVVSHYKNNLDDIANGIILTQEVNTNGYQPVVVTNTTIGNPIGMFYGYKTDGLFKDDATLNSAPLQFGQAVGTGAGQTTLGDVKYVDVNGDGKIDPSDKTFIGNPHPKFTYGFTNNFKYKNLDLSIFMQGSYGNDVMNLTRRGGTTNTSLYDNQLVEALDYYSPTNTASNNPRPIANSANTNLLISDRYVEDGSYLRIQNITLGYSLPQDFISKYKLSRLRLYGSAQNLYTFTNYSGYDPEIGSFNQNVLLSGIDNGRYPIARTFLVGLNVEF</sequence>
<dbReference type="AlphaFoldDB" id="A0A226GTL7"/>
<dbReference type="Gene3D" id="2.40.170.20">
    <property type="entry name" value="TonB-dependent receptor, beta-barrel domain"/>
    <property type="match status" value="1"/>
</dbReference>
<accession>A0A226GTL7</accession>
<proteinExistence type="inferred from homology"/>
<evidence type="ECO:0000259" key="10">
    <source>
        <dbReference type="Pfam" id="PF00593"/>
    </source>
</evidence>
<gene>
    <name evidence="12" type="ORF">B0A66_19755</name>
</gene>
<keyword evidence="3 8" id="KW-1134">Transmembrane beta strand</keyword>
<dbReference type="SUPFAM" id="SSF49464">
    <property type="entry name" value="Carboxypeptidase regulatory domain-like"/>
    <property type="match status" value="1"/>
</dbReference>
<dbReference type="GO" id="GO:0009279">
    <property type="term" value="C:cell outer membrane"/>
    <property type="evidence" value="ECO:0007669"/>
    <property type="project" value="UniProtKB-SubCell"/>
</dbReference>
<evidence type="ECO:0000256" key="8">
    <source>
        <dbReference type="PROSITE-ProRule" id="PRU01360"/>
    </source>
</evidence>
<dbReference type="InterPro" id="IPR008969">
    <property type="entry name" value="CarboxyPept-like_regulatory"/>
</dbReference>
<dbReference type="InterPro" id="IPR023997">
    <property type="entry name" value="TonB-dep_OMP_SusC/RagA_CS"/>
</dbReference>
<feature type="domain" description="TonB-dependent receptor-like beta-barrel" evidence="10">
    <location>
        <begin position="487"/>
        <end position="884"/>
    </location>
</feature>
<comment type="caution">
    <text evidence="12">The sequence shown here is derived from an EMBL/GenBank/DDBJ whole genome shotgun (WGS) entry which is preliminary data.</text>
</comment>
<evidence type="ECO:0000256" key="4">
    <source>
        <dbReference type="ARBA" id="ARBA00022692"/>
    </source>
</evidence>
<evidence type="ECO:0000313" key="12">
    <source>
        <dbReference type="EMBL" id="OXA85343.1"/>
    </source>
</evidence>
<dbReference type="NCBIfam" id="TIGR04057">
    <property type="entry name" value="SusC_RagA_signa"/>
    <property type="match status" value="1"/>
</dbReference>
<dbReference type="EMBL" id="MUGW01000052">
    <property type="protein sequence ID" value="OXA85343.1"/>
    <property type="molecule type" value="Genomic_DNA"/>
</dbReference>
<dbReference type="Gene3D" id="2.170.130.10">
    <property type="entry name" value="TonB-dependent receptor, plug domain"/>
    <property type="match status" value="1"/>
</dbReference>
<dbReference type="InterPro" id="IPR012910">
    <property type="entry name" value="Plug_dom"/>
</dbReference>
<keyword evidence="5 9" id="KW-0798">TonB box</keyword>
<comment type="similarity">
    <text evidence="8 9">Belongs to the TonB-dependent receptor family.</text>
</comment>
<protein>
    <submittedName>
        <fullName evidence="12">SusC/RagA family protein</fullName>
    </submittedName>
</protein>
<dbReference type="OrthoDB" id="9768177at2"/>
<reference evidence="12 13" key="1">
    <citation type="submission" date="2016-11" db="EMBL/GenBank/DDBJ databases">
        <title>Whole genomes of Flavobacteriaceae.</title>
        <authorList>
            <person name="Stine C."/>
            <person name="Li C."/>
            <person name="Tadesse D."/>
        </authorList>
    </citation>
    <scope>NUCLEOTIDE SEQUENCE [LARGE SCALE GENOMIC DNA]</scope>
    <source>
        <strain evidence="12 13">DSM 18292</strain>
    </source>
</reference>
<dbReference type="InterPro" id="IPR023996">
    <property type="entry name" value="TonB-dep_OMP_SusC/RagA"/>
</dbReference>
<dbReference type="Pfam" id="PF13715">
    <property type="entry name" value="CarbopepD_reg_2"/>
    <property type="match status" value="1"/>
</dbReference>
<dbReference type="Gene3D" id="2.60.40.1120">
    <property type="entry name" value="Carboxypeptidase-like, regulatory domain"/>
    <property type="match status" value="1"/>
</dbReference>
<evidence type="ECO:0000256" key="9">
    <source>
        <dbReference type="RuleBase" id="RU003357"/>
    </source>
</evidence>
<keyword evidence="7 8" id="KW-0998">Cell outer membrane</keyword>
<dbReference type="Pfam" id="PF07715">
    <property type="entry name" value="Plug"/>
    <property type="match status" value="1"/>
</dbReference>
<evidence type="ECO:0000256" key="5">
    <source>
        <dbReference type="ARBA" id="ARBA00023077"/>
    </source>
</evidence>
<dbReference type="SUPFAM" id="SSF56935">
    <property type="entry name" value="Porins"/>
    <property type="match status" value="1"/>
</dbReference>
<dbReference type="NCBIfam" id="TIGR04056">
    <property type="entry name" value="OMP_RagA_SusC"/>
    <property type="match status" value="1"/>
</dbReference>
<dbReference type="InterPro" id="IPR037066">
    <property type="entry name" value="Plug_dom_sf"/>
</dbReference>
<dbReference type="PROSITE" id="PS52016">
    <property type="entry name" value="TONB_DEPENDENT_REC_3"/>
    <property type="match status" value="1"/>
</dbReference>
<keyword evidence="2 8" id="KW-0813">Transport</keyword>
<evidence type="ECO:0000313" key="13">
    <source>
        <dbReference type="Proteomes" id="UP000198345"/>
    </source>
</evidence>
<keyword evidence="13" id="KW-1185">Reference proteome</keyword>
<evidence type="ECO:0000256" key="1">
    <source>
        <dbReference type="ARBA" id="ARBA00004571"/>
    </source>
</evidence>